<name>A0A811U866_CERCA</name>
<keyword evidence="5 8" id="KW-0862">Zinc</keyword>
<evidence type="ECO:0000256" key="4">
    <source>
        <dbReference type="ARBA" id="ARBA00022723"/>
    </source>
</evidence>
<keyword evidence="6 8" id="KW-0456">Lyase</keyword>
<dbReference type="EC" id="4.2.1.1" evidence="3 8"/>
<evidence type="ECO:0000259" key="9">
    <source>
        <dbReference type="PROSITE" id="PS51144"/>
    </source>
</evidence>
<evidence type="ECO:0000256" key="6">
    <source>
        <dbReference type="ARBA" id="ARBA00023239"/>
    </source>
</evidence>
<comment type="function">
    <text evidence="8">Reversible hydration of carbon dioxide.</text>
</comment>
<dbReference type="PROSITE" id="PS00162">
    <property type="entry name" value="ALPHA_CA_1"/>
    <property type="match status" value="1"/>
</dbReference>
<keyword evidence="4 8" id="KW-0479">Metal-binding</keyword>
<evidence type="ECO:0000256" key="2">
    <source>
        <dbReference type="ARBA" id="ARBA00010718"/>
    </source>
</evidence>
<dbReference type="EMBL" id="CAJHJT010000001">
    <property type="protein sequence ID" value="CAD6994336.1"/>
    <property type="molecule type" value="Genomic_DNA"/>
</dbReference>
<feature type="domain" description="Alpha-carbonic anhydrase" evidence="9">
    <location>
        <begin position="25"/>
        <end position="281"/>
    </location>
</feature>
<dbReference type="GO" id="GO:0004089">
    <property type="term" value="F:carbonate dehydratase activity"/>
    <property type="evidence" value="ECO:0007669"/>
    <property type="project" value="UniProtKB-UniRule"/>
</dbReference>
<evidence type="ECO:0000256" key="8">
    <source>
        <dbReference type="RuleBase" id="RU367011"/>
    </source>
</evidence>
<reference evidence="10" key="1">
    <citation type="submission" date="2020-11" db="EMBL/GenBank/DDBJ databases">
        <authorList>
            <person name="Whitehead M."/>
        </authorList>
    </citation>
    <scope>NUCLEOTIDE SEQUENCE</scope>
    <source>
        <strain evidence="10">EGII</strain>
    </source>
</reference>
<comment type="caution">
    <text evidence="10">The sequence shown here is derived from an EMBL/GenBank/DDBJ whole genome shotgun (WGS) entry which is preliminary data.</text>
</comment>
<comment type="similarity">
    <text evidence="2 8">Belongs to the alpha-carbonic anhydrase family.</text>
</comment>
<evidence type="ECO:0000256" key="5">
    <source>
        <dbReference type="ARBA" id="ARBA00022833"/>
    </source>
</evidence>
<comment type="catalytic activity">
    <reaction evidence="7 8">
        <text>hydrogencarbonate + H(+) = CO2 + H2O</text>
        <dbReference type="Rhea" id="RHEA:10748"/>
        <dbReference type="ChEBI" id="CHEBI:15377"/>
        <dbReference type="ChEBI" id="CHEBI:15378"/>
        <dbReference type="ChEBI" id="CHEBI:16526"/>
        <dbReference type="ChEBI" id="CHEBI:17544"/>
        <dbReference type="EC" id="4.2.1.1"/>
    </reaction>
</comment>
<keyword evidence="11" id="KW-1185">Reference proteome</keyword>
<dbReference type="SUPFAM" id="SSF51069">
    <property type="entry name" value="Carbonic anhydrase"/>
    <property type="match status" value="1"/>
</dbReference>
<gene>
    <name evidence="10" type="ORF">CCAP1982_LOCUS3092</name>
</gene>
<evidence type="ECO:0000313" key="11">
    <source>
        <dbReference type="Proteomes" id="UP000606786"/>
    </source>
</evidence>
<protein>
    <recommendedName>
        <fullName evidence="3 8">Carbonic anhydrase</fullName>
        <ecNumber evidence="3 8">4.2.1.1</ecNumber>
    </recommendedName>
</protein>
<sequence>MCTNRVETLCPIRIRIKYGFLTDASSNKHDERQVLRSLHKKPFPNWGGICDTGTRQSPIDLSVSKSLKGVYDELKLDNFNDKQTGVTIVNNGHSIQLANFNNEMEVEGGPLLDDYVVEQIHLHWWSEHTINSVRYPLEAHIVGRNKRYANVTMASNFKDGLTVIAVLYHVSNERNKAIDQIIDYLEEVKDFDKLNQPVRMKNPFVVRELFPKLNGYMTYAGSLTTPSCAEAVTWIVLSETFPVTLKQIDSFKEVQCEEKRTLKNNYRDLQKVNNRPVIVVLPEEKSAAGGANPLQLSVGSLLLVLLVSKFL</sequence>
<dbReference type="PROSITE" id="PS51144">
    <property type="entry name" value="ALPHA_CA_2"/>
    <property type="match status" value="1"/>
</dbReference>
<dbReference type="Proteomes" id="UP000606786">
    <property type="component" value="Unassembled WGS sequence"/>
</dbReference>
<organism evidence="10 11">
    <name type="scientific">Ceratitis capitata</name>
    <name type="common">Mediterranean fruit fly</name>
    <name type="synonym">Tephritis capitata</name>
    <dbReference type="NCBI Taxonomy" id="7213"/>
    <lineage>
        <taxon>Eukaryota</taxon>
        <taxon>Metazoa</taxon>
        <taxon>Ecdysozoa</taxon>
        <taxon>Arthropoda</taxon>
        <taxon>Hexapoda</taxon>
        <taxon>Insecta</taxon>
        <taxon>Pterygota</taxon>
        <taxon>Neoptera</taxon>
        <taxon>Endopterygota</taxon>
        <taxon>Diptera</taxon>
        <taxon>Brachycera</taxon>
        <taxon>Muscomorpha</taxon>
        <taxon>Tephritoidea</taxon>
        <taxon>Tephritidae</taxon>
        <taxon>Ceratitis</taxon>
        <taxon>Ceratitis</taxon>
    </lineage>
</organism>
<dbReference type="CDD" id="cd00326">
    <property type="entry name" value="alpha_CA"/>
    <property type="match status" value="1"/>
</dbReference>
<dbReference type="Pfam" id="PF00194">
    <property type="entry name" value="Carb_anhydrase"/>
    <property type="match status" value="1"/>
</dbReference>
<accession>A0A811U866</accession>
<evidence type="ECO:0000256" key="7">
    <source>
        <dbReference type="ARBA" id="ARBA00048348"/>
    </source>
</evidence>
<dbReference type="InterPro" id="IPR023561">
    <property type="entry name" value="Carbonic_anhydrase_a-class"/>
</dbReference>
<dbReference type="OrthoDB" id="429145at2759"/>
<evidence type="ECO:0000256" key="3">
    <source>
        <dbReference type="ARBA" id="ARBA00012925"/>
    </source>
</evidence>
<dbReference type="PANTHER" id="PTHR18952">
    <property type="entry name" value="CARBONIC ANHYDRASE"/>
    <property type="match status" value="1"/>
</dbReference>
<dbReference type="InterPro" id="IPR018338">
    <property type="entry name" value="Carbonic_anhydrase_a-class_CS"/>
</dbReference>
<proteinExistence type="inferred from homology"/>
<dbReference type="GO" id="GO:0005737">
    <property type="term" value="C:cytoplasm"/>
    <property type="evidence" value="ECO:0007669"/>
    <property type="project" value="TreeGrafter"/>
</dbReference>
<comment type="cofactor">
    <cofactor evidence="1 8">
        <name>Zn(2+)</name>
        <dbReference type="ChEBI" id="CHEBI:29105"/>
    </cofactor>
</comment>
<dbReference type="GO" id="GO:0008270">
    <property type="term" value="F:zinc ion binding"/>
    <property type="evidence" value="ECO:0007669"/>
    <property type="project" value="UniProtKB-UniRule"/>
</dbReference>
<dbReference type="InterPro" id="IPR036398">
    <property type="entry name" value="CA_dom_sf"/>
</dbReference>
<dbReference type="PANTHER" id="PTHR18952:SF141">
    <property type="entry name" value="CARBONIC ANHYDRASE"/>
    <property type="match status" value="1"/>
</dbReference>
<dbReference type="Gene3D" id="3.10.200.10">
    <property type="entry name" value="Alpha carbonic anhydrase"/>
    <property type="match status" value="1"/>
</dbReference>
<dbReference type="AlphaFoldDB" id="A0A811U866"/>
<evidence type="ECO:0000313" key="10">
    <source>
        <dbReference type="EMBL" id="CAD6994336.1"/>
    </source>
</evidence>
<dbReference type="InterPro" id="IPR001148">
    <property type="entry name" value="CA_dom"/>
</dbReference>
<evidence type="ECO:0000256" key="1">
    <source>
        <dbReference type="ARBA" id="ARBA00001947"/>
    </source>
</evidence>
<dbReference type="SMART" id="SM01057">
    <property type="entry name" value="Carb_anhydrase"/>
    <property type="match status" value="1"/>
</dbReference>